<keyword evidence="8 16" id="KW-0479">Metal-binding</keyword>
<dbReference type="GO" id="GO:0042597">
    <property type="term" value="C:periplasmic space"/>
    <property type="evidence" value="ECO:0007669"/>
    <property type="project" value="UniProtKB-SubCell"/>
</dbReference>
<feature type="binding site" description="axial binding residue" evidence="16">
    <location>
        <position position="130"/>
    </location>
    <ligand>
        <name>heme c</name>
        <dbReference type="ChEBI" id="CHEBI:61717"/>
        <label>2</label>
    </ligand>
    <ligandPart>
        <name>Fe</name>
        <dbReference type="ChEBI" id="CHEBI:18248"/>
    </ligandPart>
</feature>
<keyword evidence="9" id="KW-0732">Signal</keyword>
<keyword evidence="11 14" id="KW-0249">Electron transport</keyword>
<evidence type="ECO:0000256" key="4">
    <source>
        <dbReference type="ARBA" id="ARBA00011752"/>
    </source>
</evidence>
<comment type="caution">
    <text evidence="17">The sequence shown here is derived from an EMBL/GenBank/DDBJ whole genome shotgun (WGS) entry which is preliminary data.</text>
</comment>
<feature type="binding site" description="axial binding residue" evidence="16">
    <location>
        <position position="107"/>
    </location>
    <ligand>
        <name>heme c</name>
        <dbReference type="ChEBI" id="CHEBI:61717"/>
        <label>2</label>
    </ligand>
    <ligandPart>
        <name>Fe</name>
        <dbReference type="ChEBI" id="CHEBI:18248"/>
    </ligandPart>
</feature>
<evidence type="ECO:0000256" key="3">
    <source>
        <dbReference type="ARBA" id="ARBA00007368"/>
    </source>
</evidence>
<comment type="function">
    <text evidence="1">Electron transfer subunit of the periplasmic nitrate reductase complex NapAB. Receives electrons from the membrane-anchored tetraheme c-type NapC protein and transfers these to NapA subunit, thus allowing electron flow between membrane and periplasm. Essential for periplasmic nitrate reduction with nitrate as the terminal electron acceptor.</text>
</comment>
<evidence type="ECO:0000256" key="12">
    <source>
        <dbReference type="ARBA" id="ARBA00023004"/>
    </source>
</evidence>
<feature type="binding site" description="covalent" evidence="15">
    <location>
        <position position="89"/>
    </location>
    <ligand>
        <name>heme c</name>
        <dbReference type="ChEBI" id="CHEBI:61717"/>
        <label>1</label>
    </ligand>
</feature>
<dbReference type="OrthoDB" id="13290at2"/>
<gene>
    <name evidence="17" type="ORF">BEN30_09235</name>
</gene>
<keyword evidence="6 14" id="KW-0813">Transport</keyword>
<dbReference type="PIRSF" id="PIRSF006105">
    <property type="entry name" value="NapB"/>
    <property type="match status" value="1"/>
</dbReference>
<evidence type="ECO:0000313" key="17">
    <source>
        <dbReference type="EMBL" id="OEJ67597.1"/>
    </source>
</evidence>
<reference evidence="18" key="1">
    <citation type="submission" date="2016-07" db="EMBL/GenBank/DDBJ databases">
        <authorList>
            <person name="Florea S."/>
            <person name="Webb J.S."/>
            <person name="Jaromczyk J."/>
            <person name="Schardl C.L."/>
        </authorList>
    </citation>
    <scope>NUCLEOTIDE SEQUENCE [LARGE SCALE GENOMIC DNA]</scope>
    <source>
        <strain evidence="18">MV-1</strain>
    </source>
</reference>
<evidence type="ECO:0000256" key="13">
    <source>
        <dbReference type="ARBA" id="ARBA00031832"/>
    </source>
</evidence>
<evidence type="ECO:0000256" key="5">
    <source>
        <dbReference type="ARBA" id="ARBA00013773"/>
    </source>
</evidence>
<keyword evidence="18" id="KW-1185">Reference proteome</keyword>
<feature type="binding site" description="axial binding residue" evidence="16">
    <location>
        <position position="90"/>
    </location>
    <ligand>
        <name>heme c</name>
        <dbReference type="ChEBI" id="CHEBI:61717"/>
        <label>1</label>
    </ligand>
    <ligandPart>
        <name>Fe</name>
        <dbReference type="ChEBI" id="CHEBI:18248"/>
    </ligandPart>
</feature>
<comment type="PTM">
    <text evidence="15">Binds 2 heme C groups per subunit.</text>
</comment>
<dbReference type="GO" id="GO:0009061">
    <property type="term" value="P:anaerobic respiration"/>
    <property type="evidence" value="ECO:0007669"/>
    <property type="project" value="InterPro"/>
</dbReference>
<evidence type="ECO:0000256" key="11">
    <source>
        <dbReference type="ARBA" id="ARBA00022982"/>
    </source>
</evidence>
<evidence type="ECO:0000256" key="16">
    <source>
        <dbReference type="PIRSR" id="PIRSR006105-2"/>
    </source>
</evidence>
<dbReference type="STRING" id="28181.BEN30_09235"/>
<comment type="subunit">
    <text evidence="4 14">Component of the periplasmic nitrate reductase NapAB complex composed of NapA and NapB.</text>
</comment>
<evidence type="ECO:0000256" key="1">
    <source>
        <dbReference type="ARBA" id="ARBA00002599"/>
    </source>
</evidence>
<keyword evidence="12 16" id="KW-0408">Iron</keyword>
<organism evidence="17 18">
    <name type="scientific">Magnetovibrio blakemorei</name>
    <dbReference type="NCBI Taxonomy" id="28181"/>
    <lineage>
        <taxon>Bacteria</taxon>
        <taxon>Pseudomonadati</taxon>
        <taxon>Pseudomonadota</taxon>
        <taxon>Alphaproteobacteria</taxon>
        <taxon>Rhodospirillales</taxon>
        <taxon>Magnetovibrionaceae</taxon>
        <taxon>Magnetovibrio</taxon>
    </lineage>
</organism>
<keyword evidence="7 15" id="KW-0349">Heme</keyword>
<dbReference type="AlphaFoldDB" id="A0A1E5Q8A9"/>
<feature type="binding site" description="covalent" evidence="15">
    <location>
        <position position="126"/>
    </location>
    <ligand>
        <name>heme c</name>
        <dbReference type="ChEBI" id="CHEBI:61717"/>
        <label>2</label>
    </ligand>
</feature>
<dbReference type="EMBL" id="MCGG01000021">
    <property type="protein sequence ID" value="OEJ67597.1"/>
    <property type="molecule type" value="Genomic_DNA"/>
</dbReference>
<protein>
    <recommendedName>
        <fullName evidence="5 14">Periplasmic nitrate reductase, electron transfer subunit</fullName>
    </recommendedName>
    <alternativeName>
        <fullName evidence="13 14">Diheme cytochrome c NapB</fullName>
    </alternativeName>
</protein>
<dbReference type="Pfam" id="PF03892">
    <property type="entry name" value="NapB"/>
    <property type="match status" value="1"/>
</dbReference>
<dbReference type="PANTHER" id="PTHR38604">
    <property type="entry name" value="PERIPLASMIC NITRATE REDUCTASE, ELECTRON TRANSFER SUBUNIT"/>
    <property type="match status" value="1"/>
</dbReference>
<feature type="binding site" description="covalent" evidence="15">
    <location>
        <position position="129"/>
    </location>
    <ligand>
        <name>heme c</name>
        <dbReference type="ChEBI" id="CHEBI:61717"/>
        <label>2</label>
    </ligand>
</feature>
<comment type="subcellular location">
    <subcellularLocation>
        <location evidence="2 14">Periplasm</location>
    </subcellularLocation>
</comment>
<accession>A0A1E5Q8A9</accession>
<sequence>MKTWIKITTLTVVVWAFAAFVNVSGAYAGETVLSLRGVAAIDEDVAAADLNRQDTGKRFTRNYRQQPPLIPHNIDKYEIDLKANQCLGCHDWPQNVEANAPKISETHYVSPTGVRLNKVSGSRWFCNQCHVPQAQAQALVPNTFTSSNEMK</sequence>
<dbReference type="RefSeq" id="WP_069957750.1">
    <property type="nucleotide sequence ID" value="NZ_MCGG01000021.1"/>
</dbReference>
<keyword evidence="10 14" id="KW-0574">Periplasm</keyword>
<comment type="similarity">
    <text evidence="3 14">Belongs to the NapB family.</text>
</comment>
<evidence type="ECO:0000256" key="9">
    <source>
        <dbReference type="ARBA" id="ARBA00022729"/>
    </source>
</evidence>
<evidence type="ECO:0000256" key="14">
    <source>
        <dbReference type="PIRNR" id="PIRNR006105"/>
    </source>
</evidence>
<feature type="binding site" description="covalent" evidence="15">
    <location>
        <position position="86"/>
    </location>
    <ligand>
        <name>heme c</name>
        <dbReference type="ChEBI" id="CHEBI:61717"/>
        <label>1</label>
    </ligand>
</feature>
<evidence type="ECO:0000256" key="8">
    <source>
        <dbReference type="ARBA" id="ARBA00022723"/>
    </source>
</evidence>
<dbReference type="GO" id="GO:0046872">
    <property type="term" value="F:metal ion binding"/>
    <property type="evidence" value="ECO:0007669"/>
    <property type="project" value="UniProtKB-KW"/>
</dbReference>
<dbReference type="Gene3D" id="1.10.1130.10">
    <property type="entry name" value="Flavocytochrome C3, Chain A"/>
    <property type="match status" value="1"/>
</dbReference>
<proteinExistence type="inferred from homology"/>
<dbReference type="SUPFAM" id="SSF48695">
    <property type="entry name" value="Multiheme cytochromes"/>
    <property type="match status" value="1"/>
</dbReference>
<evidence type="ECO:0000256" key="7">
    <source>
        <dbReference type="ARBA" id="ARBA00022617"/>
    </source>
</evidence>
<evidence type="ECO:0000256" key="6">
    <source>
        <dbReference type="ARBA" id="ARBA00022448"/>
    </source>
</evidence>
<name>A0A1E5Q8A9_9PROT</name>
<feature type="binding site" description="axial binding residue" evidence="16">
    <location>
        <position position="72"/>
    </location>
    <ligand>
        <name>heme c</name>
        <dbReference type="ChEBI" id="CHEBI:61717"/>
        <label>1</label>
    </ligand>
    <ligandPart>
        <name>Fe</name>
        <dbReference type="ChEBI" id="CHEBI:18248"/>
    </ligandPart>
</feature>
<evidence type="ECO:0000313" key="18">
    <source>
        <dbReference type="Proteomes" id="UP000095347"/>
    </source>
</evidence>
<dbReference type="Proteomes" id="UP000095347">
    <property type="component" value="Unassembled WGS sequence"/>
</dbReference>
<dbReference type="PANTHER" id="PTHR38604:SF1">
    <property type="entry name" value="PERIPLASMIC NITRATE REDUCTASE, ELECTRON TRANSFER SUBUNIT"/>
    <property type="match status" value="1"/>
</dbReference>
<evidence type="ECO:0000256" key="15">
    <source>
        <dbReference type="PIRSR" id="PIRSR006105-1"/>
    </source>
</evidence>
<dbReference type="InterPro" id="IPR036280">
    <property type="entry name" value="Multihaem_cyt_sf"/>
</dbReference>
<evidence type="ECO:0000256" key="10">
    <source>
        <dbReference type="ARBA" id="ARBA00022764"/>
    </source>
</evidence>
<dbReference type="InterPro" id="IPR005591">
    <property type="entry name" value="NapB"/>
</dbReference>
<evidence type="ECO:0000256" key="2">
    <source>
        <dbReference type="ARBA" id="ARBA00004418"/>
    </source>
</evidence>